<sequence>MTSQSPPKRDSTYYTESGESCIFQAENCLFRIHRYHIERWPSVLKAMLSLEKDVGDNPTIPVEGRSDDNPIICEDTAENFRALCWILYASPKEICIAHLGDVRRLVALASITHKYEFTDLEDWVLELLGDKVPDDKLTAISVDRLETLLFITIQTQHSALAVKIKDIMVGVIGQSQDPLCTLATVIPIAERTADGAFQAKLYHAYLRAEVWRGGSPSQIADAGTTVSLNNIRSPFGYELLRLSGLTENQRLKLYCGYCSLMLLRMRLQKCPQDLKTWELDDWWVAEISRCTDGMYDDPGKLLEEMSARLLDWTLEYGSEQGSRATRSVRSARGRKSSVCYDTLAELESALDKDLAERFMCS</sequence>
<evidence type="ECO:0000313" key="2">
    <source>
        <dbReference type="Proteomes" id="UP000807342"/>
    </source>
</evidence>
<dbReference type="EMBL" id="MU151424">
    <property type="protein sequence ID" value="KAF9443901.1"/>
    <property type="molecule type" value="Genomic_DNA"/>
</dbReference>
<keyword evidence="2" id="KW-1185">Reference proteome</keyword>
<organism evidence="1 2">
    <name type="scientific">Macrolepiota fuliginosa MF-IS2</name>
    <dbReference type="NCBI Taxonomy" id="1400762"/>
    <lineage>
        <taxon>Eukaryota</taxon>
        <taxon>Fungi</taxon>
        <taxon>Dikarya</taxon>
        <taxon>Basidiomycota</taxon>
        <taxon>Agaricomycotina</taxon>
        <taxon>Agaricomycetes</taxon>
        <taxon>Agaricomycetidae</taxon>
        <taxon>Agaricales</taxon>
        <taxon>Agaricineae</taxon>
        <taxon>Agaricaceae</taxon>
        <taxon>Macrolepiota</taxon>
    </lineage>
</organism>
<comment type="caution">
    <text evidence="1">The sequence shown here is derived from an EMBL/GenBank/DDBJ whole genome shotgun (WGS) entry which is preliminary data.</text>
</comment>
<name>A0A9P6BXD5_9AGAR</name>
<evidence type="ECO:0000313" key="1">
    <source>
        <dbReference type="EMBL" id="KAF9443901.1"/>
    </source>
</evidence>
<gene>
    <name evidence="1" type="ORF">P691DRAFT_778602</name>
</gene>
<dbReference type="AlphaFoldDB" id="A0A9P6BXD5"/>
<evidence type="ECO:0008006" key="3">
    <source>
        <dbReference type="Google" id="ProtNLM"/>
    </source>
</evidence>
<dbReference type="OrthoDB" id="2886395at2759"/>
<reference evidence="1" key="1">
    <citation type="submission" date="2020-11" db="EMBL/GenBank/DDBJ databases">
        <authorList>
            <consortium name="DOE Joint Genome Institute"/>
            <person name="Ahrendt S."/>
            <person name="Riley R."/>
            <person name="Andreopoulos W."/>
            <person name="Labutti K."/>
            <person name="Pangilinan J."/>
            <person name="Ruiz-Duenas F.J."/>
            <person name="Barrasa J.M."/>
            <person name="Sanchez-Garcia M."/>
            <person name="Camarero S."/>
            <person name="Miyauchi S."/>
            <person name="Serrano A."/>
            <person name="Linde D."/>
            <person name="Babiker R."/>
            <person name="Drula E."/>
            <person name="Ayuso-Fernandez I."/>
            <person name="Pacheco R."/>
            <person name="Padilla G."/>
            <person name="Ferreira P."/>
            <person name="Barriuso J."/>
            <person name="Kellner H."/>
            <person name="Castanera R."/>
            <person name="Alfaro M."/>
            <person name="Ramirez L."/>
            <person name="Pisabarro A.G."/>
            <person name="Kuo A."/>
            <person name="Tritt A."/>
            <person name="Lipzen A."/>
            <person name="He G."/>
            <person name="Yan M."/>
            <person name="Ng V."/>
            <person name="Cullen D."/>
            <person name="Martin F."/>
            <person name="Rosso M.-N."/>
            <person name="Henrissat B."/>
            <person name="Hibbett D."/>
            <person name="Martinez A.T."/>
            <person name="Grigoriev I.V."/>
        </authorList>
    </citation>
    <scope>NUCLEOTIDE SEQUENCE</scope>
    <source>
        <strain evidence="1">MF-IS2</strain>
    </source>
</reference>
<dbReference type="Proteomes" id="UP000807342">
    <property type="component" value="Unassembled WGS sequence"/>
</dbReference>
<proteinExistence type="predicted"/>
<protein>
    <recommendedName>
        <fullName evidence="3">BTB domain-containing protein</fullName>
    </recommendedName>
</protein>
<accession>A0A9P6BXD5</accession>